<proteinExistence type="inferred from homology"/>
<dbReference type="SUPFAM" id="SSF56752">
    <property type="entry name" value="D-aminoacid aminotransferase-like PLP-dependent enzymes"/>
    <property type="match status" value="1"/>
</dbReference>
<dbReference type="InterPro" id="IPR043131">
    <property type="entry name" value="BCAT-like_N"/>
</dbReference>
<evidence type="ECO:0000313" key="3">
    <source>
        <dbReference type="Proteomes" id="UP000436181"/>
    </source>
</evidence>
<evidence type="ECO:0000313" key="2">
    <source>
        <dbReference type="EMBL" id="KAB3519796.1"/>
    </source>
</evidence>
<evidence type="ECO:0000256" key="1">
    <source>
        <dbReference type="ARBA" id="ARBA00009320"/>
    </source>
</evidence>
<sequence>MSSHLPSQLVLDVLGTDTPHFVDADAPFIYSDDLAAVRGDGIFETLMLRDGDVKNVELHFNRFVNSSAMLDLDAPDRETWLTATAMAAEEFTRRVEQARAQGEDVPNEAALRWVYSRGRESTGAATGWITISPAWPQLMKDRAEGVRVMTAERGFRIDLSQRSPWALVGAKTLSYAANMAALRYAKSHDFDDVIFVSDEGLVLEGPTSTVIGVDGKTLVSPPVEAGILPGTTQAALFKVAEARGWTVEYRPLTVEELTALDGVWLVSSVRVQARVTHVDGHEMPRPSCAEEIEAMAWEAVS</sequence>
<accession>A0ABQ6VHT4</accession>
<dbReference type="InterPro" id="IPR043132">
    <property type="entry name" value="BCAT-like_C"/>
</dbReference>
<dbReference type="Gene3D" id="3.20.10.10">
    <property type="entry name" value="D-amino Acid Aminotransferase, subunit A, domain 2"/>
    <property type="match status" value="1"/>
</dbReference>
<dbReference type="EMBL" id="WBZJ01000003">
    <property type="protein sequence ID" value="KAB3519796.1"/>
    <property type="molecule type" value="Genomic_DNA"/>
</dbReference>
<dbReference type="EC" id="4.1.3.38" evidence="2"/>
<dbReference type="PANTHER" id="PTHR42743:SF11">
    <property type="entry name" value="AMINODEOXYCHORISMATE LYASE"/>
    <property type="match status" value="1"/>
</dbReference>
<protein>
    <submittedName>
        <fullName evidence="2">Aminodeoxychorismate lyase</fullName>
        <ecNumber evidence="2">4.1.3.38</ecNumber>
    </submittedName>
</protein>
<dbReference type="GO" id="GO:0008696">
    <property type="term" value="F:4-amino-4-deoxychorismate lyase activity"/>
    <property type="evidence" value="ECO:0007669"/>
    <property type="project" value="UniProtKB-EC"/>
</dbReference>
<dbReference type="Proteomes" id="UP000436181">
    <property type="component" value="Unassembled WGS sequence"/>
</dbReference>
<dbReference type="NCBIfam" id="NF005887">
    <property type="entry name" value="PRK07849.1-2"/>
    <property type="match status" value="1"/>
</dbReference>
<keyword evidence="2" id="KW-0456">Lyase</keyword>
<dbReference type="InterPro" id="IPR001544">
    <property type="entry name" value="Aminotrans_IV"/>
</dbReference>
<comment type="caution">
    <text evidence="2">The sequence shown here is derived from an EMBL/GenBank/DDBJ whole genome shotgun (WGS) entry which is preliminary data.</text>
</comment>
<comment type="similarity">
    <text evidence="1">Belongs to the class-IV pyridoxal-phosphate-dependent aminotransferase family.</text>
</comment>
<reference evidence="2 3" key="1">
    <citation type="submission" date="2019-10" db="EMBL/GenBank/DDBJ databases">
        <title>Corynebacterium sp novel species isolated from the respiratory tract of Marmot.</title>
        <authorList>
            <person name="Zhang G."/>
        </authorList>
    </citation>
    <scope>NUCLEOTIDE SEQUENCE [LARGE SCALE GENOMIC DNA]</scope>
    <source>
        <strain evidence="2 3">336</strain>
    </source>
</reference>
<dbReference type="Gene3D" id="3.30.470.10">
    <property type="match status" value="1"/>
</dbReference>
<name>A0ABQ6VHT4_9CORY</name>
<dbReference type="InterPro" id="IPR050571">
    <property type="entry name" value="Class-IV_PLP-Dep_Aminotrnsfr"/>
</dbReference>
<dbReference type="PANTHER" id="PTHR42743">
    <property type="entry name" value="AMINO-ACID AMINOTRANSFERASE"/>
    <property type="match status" value="1"/>
</dbReference>
<dbReference type="InterPro" id="IPR036038">
    <property type="entry name" value="Aminotransferase-like"/>
</dbReference>
<gene>
    <name evidence="2" type="ORF">F8377_07685</name>
</gene>
<dbReference type="RefSeq" id="WP_151844588.1">
    <property type="nucleotide sequence ID" value="NZ_WBZJ01000003.1"/>
</dbReference>
<organism evidence="2 3">
    <name type="scientific">Corynebacterium zhongnanshanii</name>
    <dbReference type="NCBI Taxonomy" id="2768834"/>
    <lineage>
        <taxon>Bacteria</taxon>
        <taxon>Bacillati</taxon>
        <taxon>Actinomycetota</taxon>
        <taxon>Actinomycetes</taxon>
        <taxon>Mycobacteriales</taxon>
        <taxon>Corynebacteriaceae</taxon>
        <taxon>Corynebacterium</taxon>
    </lineage>
</organism>
<dbReference type="Pfam" id="PF01063">
    <property type="entry name" value="Aminotran_4"/>
    <property type="match status" value="1"/>
</dbReference>
<keyword evidence="3" id="KW-1185">Reference proteome</keyword>
<dbReference type="NCBIfam" id="NF005886">
    <property type="entry name" value="PRK07849.1-1"/>
    <property type="match status" value="1"/>
</dbReference>